<sequence>MRQLKSLFKYVNPVIWVDWTMGSSRPFSNSSGTGTVSYVHSFQSVLPISVTPPDSTFPFGNPVEGLFVSQSGDASITFTFSGVSPDSGTIFTLGNLRATNEFVISAFDSSNNPIPLTFWTVLGEFRIYSGDTGPNLWNPSNGLMVGNGNIQNQENSKNLFFGGLTTNIAQIHVDYRNVDNGFEFLHFGIAQTVQVPEPSALLLVCFGVAAILISKSNK</sequence>
<reference evidence="1 2" key="1">
    <citation type="submission" date="2019-12" db="EMBL/GenBank/DDBJ databases">
        <title>Complete genome sequence of Microcystis aeruginosa strain FD4.</title>
        <authorList>
            <person name="Urakawa H."/>
        </authorList>
    </citation>
    <scope>NUCLEOTIDE SEQUENCE [LARGE SCALE GENOMIC DNA]</scope>
    <source>
        <strain evidence="1 2">FD4</strain>
    </source>
</reference>
<dbReference type="RefSeq" id="WP_158199759.1">
    <property type="nucleotide sequence ID" value="NZ_CP046973.1"/>
</dbReference>
<protein>
    <submittedName>
        <fullName evidence="1">PEP-CTERM sorting domain-containing protein</fullName>
    </submittedName>
</protein>
<dbReference type="InterPro" id="IPR047995">
    <property type="entry name" value="Choice_anch_K"/>
</dbReference>
<organism evidence="1 2">
    <name type="scientific">Microcystis aeruginosa FD4</name>
    <dbReference type="NCBI Taxonomy" id="2686288"/>
    <lineage>
        <taxon>Bacteria</taxon>
        <taxon>Bacillati</taxon>
        <taxon>Cyanobacteriota</taxon>
        <taxon>Cyanophyceae</taxon>
        <taxon>Oscillatoriophycideae</taxon>
        <taxon>Chroococcales</taxon>
        <taxon>Microcystaceae</taxon>
        <taxon>Microcystis</taxon>
    </lineage>
</organism>
<proteinExistence type="predicted"/>
<dbReference type="EMBL" id="CP046973">
    <property type="protein sequence ID" value="QGZ89741.1"/>
    <property type="molecule type" value="Genomic_DNA"/>
</dbReference>
<dbReference type="Proteomes" id="UP000438345">
    <property type="component" value="Chromosome"/>
</dbReference>
<evidence type="ECO:0000313" key="1">
    <source>
        <dbReference type="EMBL" id="QGZ89741.1"/>
    </source>
</evidence>
<dbReference type="NCBIfam" id="TIGR02595">
    <property type="entry name" value="PEP_CTERM"/>
    <property type="match status" value="1"/>
</dbReference>
<accession>A0A857D266</accession>
<gene>
    <name evidence="1" type="ORF">GQR42_09370</name>
</gene>
<dbReference type="NCBIfam" id="NF038131">
    <property type="entry name" value="choice_anch_K"/>
    <property type="match status" value="1"/>
</dbReference>
<dbReference type="InterPro" id="IPR013424">
    <property type="entry name" value="Ice-binding_C"/>
</dbReference>
<name>A0A857D266_MICAE</name>
<dbReference type="AlphaFoldDB" id="A0A857D266"/>
<evidence type="ECO:0000313" key="2">
    <source>
        <dbReference type="Proteomes" id="UP000438345"/>
    </source>
</evidence>